<feature type="domain" description="C2H2-type" evidence="2">
    <location>
        <begin position="78"/>
        <end position="105"/>
    </location>
</feature>
<dbReference type="InterPro" id="IPR052797">
    <property type="entry name" value="RegFact_GeneExpr_CellDeath"/>
</dbReference>
<name>A0A1B6HW24_9HEMI</name>
<reference evidence="3" key="1">
    <citation type="submission" date="2015-11" db="EMBL/GenBank/DDBJ databases">
        <title>De novo transcriptome assembly of four potential Pierce s Disease insect vectors from Arizona vineyards.</title>
        <authorList>
            <person name="Tassone E.E."/>
        </authorList>
    </citation>
    <scope>NUCLEOTIDE SEQUENCE</scope>
</reference>
<dbReference type="SUPFAM" id="SSF57667">
    <property type="entry name" value="beta-beta-alpha zinc fingers"/>
    <property type="match status" value="2"/>
</dbReference>
<dbReference type="InterPro" id="IPR013087">
    <property type="entry name" value="Znf_C2H2_type"/>
</dbReference>
<proteinExistence type="predicted"/>
<dbReference type="FunFam" id="3.30.160.60:FF:000810">
    <property type="entry name" value="Zgc:174563 protein"/>
    <property type="match status" value="1"/>
</dbReference>
<dbReference type="InterPro" id="IPR036236">
    <property type="entry name" value="Znf_C2H2_sf"/>
</dbReference>
<protein>
    <recommendedName>
        <fullName evidence="2">C2H2-type domain-containing protein</fullName>
    </recommendedName>
</protein>
<keyword evidence="1" id="KW-0862">Zinc</keyword>
<dbReference type="Gene3D" id="3.30.160.60">
    <property type="entry name" value="Classic Zinc Finger"/>
    <property type="match status" value="3"/>
</dbReference>
<evidence type="ECO:0000256" key="1">
    <source>
        <dbReference type="PROSITE-ProRule" id="PRU00042"/>
    </source>
</evidence>
<dbReference type="PROSITE" id="PS00028">
    <property type="entry name" value="ZINC_FINGER_C2H2_1"/>
    <property type="match status" value="3"/>
</dbReference>
<organism evidence="3">
    <name type="scientific">Homalodisca liturata</name>
    <dbReference type="NCBI Taxonomy" id="320908"/>
    <lineage>
        <taxon>Eukaryota</taxon>
        <taxon>Metazoa</taxon>
        <taxon>Ecdysozoa</taxon>
        <taxon>Arthropoda</taxon>
        <taxon>Hexapoda</taxon>
        <taxon>Insecta</taxon>
        <taxon>Pterygota</taxon>
        <taxon>Neoptera</taxon>
        <taxon>Paraneoptera</taxon>
        <taxon>Hemiptera</taxon>
        <taxon>Auchenorrhyncha</taxon>
        <taxon>Membracoidea</taxon>
        <taxon>Cicadellidae</taxon>
        <taxon>Cicadellinae</taxon>
        <taxon>Proconiini</taxon>
        <taxon>Homalodisca</taxon>
    </lineage>
</organism>
<keyword evidence="1" id="KW-0863">Zinc-finger</keyword>
<dbReference type="Pfam" id="PF00096">
    <property type="entry name" value="zf-C2H2"/>
    <property type="match status" value="1"/>
</dbReference>
<gene>
    <name evidence="3" type="ORF">g.13366</name>
</gene>
<sequence length="413" mass="48294">MNGDTENPLKCSICDKEFKSKSSCYSHIKNVHKKNFNGELLTEVGCACVVCDKKFTYKKNLKIHIHVVHSQQDGTNLLKCDKCNYSTAYKSNLKRHFSKYTHEKPLQLQNCPKCNAVYSSLRALKAHEKKCHTVEEEQLEAIKRQCPLCPFISFAIRRSEINDHLEKIHELTLSKKCYSFESIKAFHKWRLEITKQTTSFYNLRNLRKNTMYYVCNRNGVFKPRGLNKRKLKAMGSCKINAYCPSGIKCFIDKKGGVNAEYMPLHVGHENELKYIRLTTEEREFIARKIACNTPRKDILKMVRNTKSKQELQRLSLLTIKDIFNIERDFKLSYNVKKHSPDSVGVESWYHQLKEEEECNRRQISSTKNNKETFKKKLTEEKKTESSLELSLQSENGRLQEIIYMCSEVQTNII</sequence>
<dbReference type="GO" id="GO:0008270">
    <property type="term" value="F:zinc ion binding"/>
    <property type="evidence" value="ECO:0007669"/>
    <property type="project" value="UniProtKB-KW"/>
</dbReference>
<dbReference type="SMART" id="SM00355">
    <property type="entry name" value="ZnF_C2H2"/>
    <property type="match status" value="5"/>
</dbReference>
<dbReference type="EMBL" id="GECU01028860">
    <property type="protein sequence ID" value="JAS78846.1"/>
    <property type="molecule type" value="Transcribed_RNA"/>
</dbReference>
<dbReference type="PROSITE" id="PS50157">
    <property type="entry name" value="ZINC_FINGER_C2H2_2"/>
    <property type="match status" value="4"/>
</dbReference>
<feature type="domain" description="C2H2-type" evidence="2">
    <location>
        <begin position="109"/>
        <end position="137"/>
    </location>
</feature>
<accession>A0A1B6HW24</accession>
<dbReference type="AlphaFoldDB" id="A0A1B6HW24"/>
<feature type="domain" description="C2H2-type" evidence="2">
    <location>
        <begin position="46"/>
        <end position="74"/>
    </location>
</feature>
<keyword evidence="1" id="KW-0479">Metal-binding</keyword>
<evidence type="ECO:0000259" key="2">
    <source>
        <dbReference type="PROSITE" id="PS50157"/>
    </source>
</evidence>
<feature type="domain" description="C2H2-type" evidence="2">
    <location>
        <begin position="9"/>
        <end position="32"/>
    </location>
</feature>
<evidence type="ECO:0000313" key="3">
    <source>
        <dbReference type="EMBL" id="JAS78846.1"/>
    </source>
</evidence>
<dbReference type="PANTHER" id="PTHR33936:SF24">
    <property type="entry name" value="C2H2-TYPE DOMAIN-CONTAINING PROTEIN"/>
    <property type="match status" value="1"/>
</dbReference>
<dbReference type="PANTHER" id="PTHR33936">
    <property type="entry name" value="PROTEIN CBG17840"/>
    <property type="match status" value="1"/>
</dbReference>